<dbReference type="PIRSF" id="PIRSF017706">
    <property type="entry name" value="TFIP11"/>
    <property type="match status" value="1"/>
</dbReference>
<evidence type="ECO:0000256" key="3">
    <source>
        <dbReference type="ARBA" id="ARBA00022664"/>
    </source>
</evidence>
<evidence type="ECO:0000256" key="5">
    <source>
        <dbReference type="ARBA" id="ARBA00023187"/>
    </source>
</evidence>
<dbReference type="Pfam" id="PF01585">
    <property type="entry name" value="G-patch"/>
    <property type="match status" value="1"/>
</dbReference>
<keyword evidence="5 7" id="KW-0508">mRNA splicing</keyword>
<dbReference type="GO" id="GO:0003676">
    <property type="term" value="F:nucleic acid binding"/>
    <property type="evidence" value="ECO:0007669"/>
    <property type="project" value="InterPro"/>
</dbReference>
<feature type="region of interest" description="Disordered" evidence="9">
    <location>
        <begin position="305"/>
        <end position="334"/>
    </location>
</feature>
<dbReference type="Pfam" id="PF07842">
    <property type="entry name" value="GCFC"/>
    <property type="match status" value="1"/>
</dbReference>
<gene>
    <name evidence="11" type="ORF">CDAUBV1_LOCUS3258</name>
</gene>
<feature type="compositionally biased region" description="Basic and acidic residues" evidence="9">
    <location>
        <begin position="82"/>
        <end position="92"/>
    </location>
</feature>
<dbReference type="GO" id="GO:0000390">
    <property type="term" value="P:spliceosomal complex disassembly"/>
    <property type="evidence" value="ECO:0007669"/>
    <property type="project" value="InterPro"/>
</dbReference>
<dbReference type="SMART" id="SM00443">
    <property type="entry name" value="G_patch"/>
    <property type="match status" value="1"/>
</dbReference>
<name>A0AAV2T3R0_CALDB</name>
<evidence type="ECO:0000256" key="2">
    <source>
        <dbReference type="ARBA" id="ARBA00010900"/>
    </source>
</evidence>
<keyword evidence="4 7" id="KW-0747">Spliceosome</keyword>
<dbReference type="AlphaFoldDB" id="A0AAV2T3R0"/>
<comment type="caution">
    <text evidence="11">The sequence shown here is derived from an EMBL/GenBank/DDBJ whole genome shotgun (WGS) entry which is preliminary data.</text>
</comment>
<keyword evidence="8" id="KW-0175">Coiled coil</keyword>
<feature type="region of interest" description="Disordered" evidence="9">
    <location>
        <begin position="208"/>
        <end position="238"/>
    </location>
</feature>
<evidence type="ECO:0000313" key="11">
    <source>
        <dbReference type="EMBL" id="CAL5131073.1"/>
    </source>
</evidence>
<keyword evidence="3 7" id="KW-0507">mRNA processing</keyword>
<feature type="domain" description="G-patch" evidence="10">
    <location>
        <begin position="161"/>
        <end position="207"/>
    </location>
</feature>
<comment type="similarity">
    <text evidence="2 7">Belongs to the TFP11/STIP family.</text>
</comment>
<dbReference type="Proteomes" id="UP001497525">
    <property type="component" value="Unassembled WGS sequence"/>
</dbReference>
<evidence type="ECO:0000256" key="1">
    <source>
        <dbReference type="ARBA" id="ARBA00004123"/>
    </source>
</evidence>
<feature type="compositionally biased region" description="Basic and acidic residues" evidence="9">
    <location>
        <begin position="215"/>
        <end position="225"/>
    </location>
</feature>
<dbReference type="InterPro" id="IPR045211">
    <property type="entry name" value="TFP11/STIP/Ntr1"/>
</dbReference>
<feature type="coiled-coil region" evidence="8">
    <location>
        <begin position="353"/>
        <end position="418"/>
    </location>
</feature>
<reference evidence="11" key="1">
    <citation type="submission" date="2024-06" db="EMBL/GenBank/DDBJ databases">
        <authorList>
            <person name="Liu X."/>
            <person name="Lenzi L."/>
            <person name="Haldenby T S."/>
            <person name="Uol C."/>
        </authorList>
    </citation>
    <scope>NUCLEOTIDE SEQUENCE</scope>
</reference>
<feature type="compositionally biased region" description="Basic residues" evidence="9">
    <location>
        <begin position="27"/>
        <end position="36"/>
    </location>
</feature>
<dbReference type="PANTHER" id="PTHR23329:SF1">
    <property type="entry name" value="TUFTELIN-INTERACTING PROTEIN 11"/>
    <property type="match status" value="1"/>
</dbReference>
<dbReference type="Pfam" id="PF12457">
    <property type="entry name" value="TIP_N"/>
    <property type="match status" value="1"/>
</dbReference>
<evidence type="ECO:0000259" key="10">
    <source>
        <dbReference type="PROSITE" id="PS50174"/>
    </source>
</evidence>
<keyword evidence="6 7" id="KW-0539">Nucleus</keyword>
<sequence>MMDSSPEMERFSVSDADYEFMMDPLQRRPKQSRKQRIYGVFASDDSDSDEERSGFGGRDAGFKRKGANYSAPITFVSGGVKAGDRGRDEDGSQIHISDDDEDINLVKEIHGSDSDSSEDTRPHRSSRRQPMLQVGAGRRAAVAAAASRSESGGFGAWERHTKGIGMKLLEQMGYQPGKGLGCEGQGITTPVQATQRAGKAAVGYFGSEAAPAPRRGNEVGEKDTESESAGGPRYKKKSGKIAKPSYKYVTADEVVASVSPSTPAAAVKRHGLFLENSEMSKVKVIDMTTKEKKIYSGYEAALSRTVRSSRKPESGTGILEDDGPDAETRRMEKRREGQLFDCPALRHNLGLILRSGEEEIRKLDRTARFEEDRCVALEHEIDKLTEVVSTQSVEVKRLQKALNLIKDFESEVDRAKGDQSIDDIGSWMTRIREECADLPEMPVMLAAVARPLLDSSLSKWKPLVDPSFCFQLLSKWKDSFQNSSAFDVILETSWLNTLRRTIVNDWDPRDCESLLDVLEAWKPLLSEEMLEQRILNQLVLPKIQEAVFSWNPLTDTVPIHTWLHPWLPWFGGAERLSAVHDAVLQKLGMCFNNWHPSDGSAHSVLTPWRSVVPVSSMVAFLNRHVVPKLGLALQQFKLNPAAQNMDVWNWVMRWADLIGPAVVVNLLEQHFWSRWLSVLSNWLNQGVEARQQGNPQAAGQVFQEVGRWYAGWKGQLPPECMEYASVKDALTRALAMMERAMRGLPPQEPKPSGATASADVLSHYSLPMGGVPQTSSFAAAPLVAPPPTTLRKQVEQVAAQRGLVFHPIVNRMFEGQQVYRLESLQVIFDRNVSFVFNATDGGWHPVSFSELMSKAEYG</sequence>
<feature type="compositionally biased region" description="Low complexity" evidence="9">
    <location>
        <begin position="135"/>
        <end position="151"/>
    </location>
</feature>
<evidence type="ECO:0000256" key="8">
    <source>
        <dbReference type="SAM" id="Coils"/>
    </source>
</evidence>
<evidence type="ECO:0000256" key="7">
    <source>
        <dbReference type="PIRNR" id="PIRNR017706"/>
    </source>
</evidence>
<dbReference type="InterPro" id="IPR000467">
    <property type="entry name" value="G_patch_dom"/>
</dbReference>
<evidence type="ECO:0000313" key="12">
    <source>
        <dbReference type="Proteomes" id="UP001497525"/>
    </source>
</evidence>
<evidence type="ECO:0000256" key="6">
    <source>
        <dbReference type="ARBA" id="ARBA00023242"/>
    </source>
</evidence>
<dbReference type="InterPro" id="IPR022783">
    <property type="entry name" value="GCFC_dom"/>
</dbReference>
<protein>
    <recommendedName>
        <fullName evidence="10">G-patch domain-containing protein</fullName>
    </recommendedName>
</protein>
<dbReference type="InterPro" id="IPR024933">
    <property type="entry name" value="TFP11"/>
</dbReference>
<comment type="subcellular location">
    <subcellularLocation>
        <location evidence="1 7">Nucleus</location>
    </subcellularLocation>
</comment>
<evidence type="ECO:0000256" key="9">
    <source>
        <dbReference type="SAM" id="MobiDB-lite"/>
    </source>
</evidence>
<feature type="region of interest" description="Disordered" evidence="9">
    <location>
        <begin position="23"/>
        <end position="156"/>
    </location>
</feature>
<feature type="compositionally biased region" description="Basic and acidic residues" evidence="9">
    <location>
        <begin position="104"/>
        <end position="122"/>
    </location>
</feature>
<dbReference type="PROSITE" id="PS50174">
    <property type="entry name" value="G_PATCH"/>
    <property type="match status" value="1"/>
</dbReference>
<dbReference type="EMBL" id="CAXLJL010000079">
    <property type="protein sequence ID" value="CAL5131073.1"/>
    <property type="molecule type" value="Genomic_DNA"/>
</dbReference>
<evidence type="ECO:0000256" key="4">
    <source>
        <dbReference type="ARBA" id="ARBA00022728"/>
    </source>
</evidence>
<organism evidence="11 12">
    <name type="scientific">Calicophoron daubneyi</name>
    <name type="common">Rumen fluke</name>
    <name type="synonym">Paramphistomum daubneyi</name>
    <dbReference type="NCBI Taxonomy" id="300641"/>
    <lineage>
        <taxon>Eukaryota</taxon>
        <taxon>Metazoa</taxon>
        <taxon>Spiralia</taxon>
        <taxon>Lophotrochozoa</taxon>
        <taxon>Platyhelminthes</taxon>
        <taxon>Trematoda</taxon>
        <taxon>Digenea</taxon>
        <taxon>Plagiorchiida</taxon>
        <taxon>Pronocephalata</taxon>
        <taxon>Paramphistomoidea</taxon>
        <taxon>Paramphistomidae</taxon>
        <taxon>Calicophoron</taxon>
    </lineage>
</organism>
<dbReference type="PANTHER" id="PTHR23329">
    <property type="entry name" value="TUFTELIN-INTERACTING PROTEIN 11-RELATED"/>
    <property type="match status" value="1"/>
</dbReference>
<accession>A0AAV2T3R0</accession>
<dbReference type="GO" id="GO:0071008">
    <property type="term" value="C:U2-type post-mRNA release spliceosomal complex"/>
    <property type="evidence" value="ECO:0007669"/>
    <property type="project" value="TreeGrafter"/>
</dbReference>
<dbReference type="InterPro" id="IPR022159">
    <property type="entry name" value="STIP/TFIP11_N"/>
</dbReference>
<proteinExistence type="inferred from homology"/>